<dbReference type="InterPro" id="IPR052897">
    <property type="entry name" value="Sec-Metab_Biosynth_Hydrolase"/>
</dbReference>
<dbReference type="InterPro" id="IPR029058">
    <property type="entry name" value="AB_hydrolase_fold"/>
</dbReference>
<proteinExistence type="predicted"/>
<protein>
    <recommendedName>
        <fullName evidence="1">AB hydrolase-1 domain-containing protein</fullName>
    </recommendedName>
</protein>
<dbReference type="PANTHER" id="PTHR37017:SF11">
    <property type="entry name" value="ESTERASE_LIPASE_THIOESTERASE DOMAIN-CONTAINING PROTEIN"/>
    <property type="match status" value="1"/>
</dbReference>
<sequence length="265" mass="29124">MAWPYVFDIDAATLDPSAFRPRSERPTLMLVHEAFHTPAHLNKLTEELRAMSLKVLCPQLPSSMDAQEPQGLESDAAALFDCARSEIETSTNVVVVMFGYGAIPGVVAAQRLNQHSLDVPYAGEVTKLVYVSGMVLQQAESFMTTLRPPWVMPADDDTCSVSMPGQIFYQDCSLESAREAAECLRPQSMSSLQSVASDTGQPDVPSLYILCELDRAIPAGIQRGFVRVLQEQKEQADVMSLQTGHSPFLSRPRETARIITNFSLA</sequence>
<dbReference type="InterPro" id="IPR000073">
    <property type="entry name" value="AB_hydrolase_1"/>
</dbReference>
<dbReference type="eggNOG" id="ENOG502S15T">
    <property type="taxonomic scope" value="Eukaryota"/>
</dbReference>
<organism evidence="2 3">
    <name type="scientific">Baudoinia panamericana (strain UAMH 10762)</name>
    <name type="common">Angels' share fungus</name>
    <name type="synonym">Baudoinia compniacensis (strain UAMH 10762)</name>
    <dbReference type="NCBI Taxonomy" id="717646"/>
    <lineage>
        <taxon>Eukaryota</taxon>
        <taxon>Fungi</taxon>
        <taxon>Dikarya</taxon>
        <taxon>Ascomycota</taxon>
        <taxon>Pezizomycotina</taxon>
        <taxon>Dothideomycetes</taxon>
        <taxon>Dothideomycetidae</taxon>
        <taxon>Mycosphaerellales</taxon>
        <taxon>Teratosphaeriaceae</taxon>
        <taxon>Baudoinia</taxon>
    </lineage>
</organism>
<dbReference type="AlphaFoldDB" id="M2MUF0"/>
<evidence type="ECO:0000313" key="2">
    <source>
        <dbReference type="EMBL" id="EMD00542.1"/>
    </source>
</evidence>
<dbReference type="PANTHER" id="PTHR37017">
    <property type="entry name" value="AB HYDROLASE-1 DOMAIN-CONTAINING PROTEIN-RELATED"/>
    <property type="match status" value="1"/>
</dbReference>
<dbReference type="OrthoDB" id="1263307at2759"/>
<dbReference type="OMA" id="FCAGAWY"/>
<dbReference type="SUPFAM" id="SSF53474">
    <property type="entry name" value="alpha/beta-Hydrolases"/>
    <property type="match status" value="1"/>
</dbReference>
<dbReference type="Proteomes" id="UP000011761">
    <property type="component" value="Unassembled WGS sequence"/>
</dbReference>
<dbReference type="EMBL" id="KB445550">
    <property type="protein sequence ID" value="EMD00542.1"/>
    <property type="molecule type" value="Genomic_DNA"/>
</dbReference>
<evidence type="ECO:0000259" key="1">
    <source>
        <dbReference type="Pfam" id="PF12697"/>
    </source>
</evidence>
<dbReference type="RefSeq" id="XP_007671726.1">
    <property type="nucleotide sequence ID" value="XM_007673536.1"/>
</dbReference>
<evidence type="ECO:0000313" key="3">
    <source>
        <dbReference type="Proteomes" id="UP000011761"/>
    </source>
</evidence>
<dbReference type="HOGENOM" id="CLU_046066_1_3_1"/>
<dbReference type="Gene3D" id="3.40.50.1820">
    <property type="entry name" value="alpha/beta hydrolase"/>
    <property type="match status" value="1"/>
</dbReference>
<dbReference type="Pfam" id="PF12697">
    <property type="entry name" value="Abhydrolase_6"/>
    <property type="match status" value="1"/>
</dbReference>
<keyword evidence="3" id="KW-1185">Reference proteome</keyword>
<accession>M2MUF0</accession>
<feature type="domain" description="AB hydrolase-1" evidence="1">
    <location>
        <begin position="34"/>
        <end position="257"/>
    </location>
</feature>
<gene>
    <name evidence="2" type="ORF">BAUCODRAFT_173198</name>
</gene>
<dbReference type="KEGG" id="bcom:BAUCODRAFT_173198"/>
<reference evidence="2 3" key="1">
    <citation type="journal article" date="2012" name="PLoS Pathog.">
        <title>Diverse lifestyles and strategies of plant pathogenesis encoded in the genomes of eighteen Dothideomycetes fungi.</title>
        <authorList>
            <person name="Ohm R.A."/>
            <person name="Feau N."/>
            <person name="Henrissat B."/>
            <person name="Schoch C.L."/>
            <person name="Horwitz B.A."/>
            <person name="Barry K.W."/>
            <person name="Condon B.J."/>
            <person name="Copeland A.C."/>
            <person name="Dhillon B."/>
            <person name="Glaser F."/>
            <person name="Hesse C.N."/>
            <person name="Kosti I."/>
            <person name="LaButti K."/>
            <person name="Lindquist E.A."/>
            <person name="Lucas S."/>
            <person name="Salamov A.A."/>
            <person name="Bradshaw R.E."/>
            <person name="Ciuffetti L."/>
            <person name="Hamelin R.C."/>
            <person name="Kema G.H.J."/>
            <person name="Lawrence C."/>
            <person name="Scott J.A."/>
            <person name="Spatafora J.W."/>
            <person name="Turgeon B.G."/>
            <person name="de Wit P.J.G.M."/>
            <person name="Zhong S."/>
            <person name="Goodwin S.B."/>
            <person name="Grigoriev I.V."/>
        </authorList>
    </citation>
    <scope>NUCLEOTIDE SEQUENCE [LARGE SCALE GENOMIC DNA]</scope>
    <source>
        <strain evidence="2 3">UAMH 10762</strain>
    </source>
</reference>
<dbReference type="GeneID" id="19109453"/>
<name>M2MUF0_BAUPA</name>
<dbReference type="STRING" id="717646.M2MUF0"/>